<dbReference type="GO" id="GO:0006888">
    <property type="term" value="P:endoplasmic reticulum to Golgi vesicle-mediated transport"/>
    <property type="evidence" value="ECO:0007669"/>
    <property type="project" value="TreeGrafter"/>
</dbReference>
<evidence type="ECO:0000313" key="9">
    <source>
        <dbReference type="EMBL" id="VDD80751.1"/>
    </source>
</evidence>
<evidence type="ECO:0000256" key="4">
    <source>
        <dbReference type="ARBA" id="ARBA00022989"/>
    </source>
</evidence>
<reference evidence="9 10" key="1">
    <citation type="submission" date="2018-10" db="EMBL/GenBank/DDBJ databases">
        <authorList>
            <consortium name="Pathogen Informatics"/>
        </authorList>
    </citation>
    <scope>NUCLEOTIDE SEQUENCE [LARGE SCALE GENOMIC DNA]</scope>
</reference>
<dbReference type="Proteomes" id="UP000267029">
    <property type="component" value="Unassembled WGS sequence"/>
</dbReference>
<feature type="chain" id="PRO_5043132340" evidence="7">
    <location>
        <begin position="19"/>
        <end position="310"/>
    </location>
</feature>
<feature type="domain" description="L-type lectin-like" evidence="8">
    <location>
        <begin position="13"/>
        <end position="237"/>
    </location>
</feature>
<evidence type="ECO:0000259" key="8">
    <source>
        <dbReference type="PROSITE" id="PS51328"/>
    </source>
</evidence>
<evidence type="ECO:0000256" key="3">
    <source>
        <dbReference type="ARBA" id="ARBA00022729"/>
    </source>
</evidence>
<keyword evidence="2 6" id="KW-0812">Transmembrane</keyword>
<evidence type="ECO:0000256" key="7">
    <source>
        <dbReference type="SAM" id="SignalP"/>
    </source>
</evidence>
<evidence type="ECO:0000256" key="2">
    <source>
        <dbReference type="ARBA" id="ARBA00022692"/>
    </source>
</evidence>
<keyword evidence="10" id="KW-1185">Reference proteome</keyword>
<dbReference type="PROSITE" id="PS51328">
    <property type="entry name" value="L_LECTIN_LIKE"/>
    <property type="match status" value="1"/>
</dbReference>
<protein>
    <submittedName>
        <fullName evidence="11 12">L-type lectin-like domain-containing protein</fullName>
    </submittedName>
</protein>
<dbReference type="EMBL" id="UXSR01005291">
    <property type="protein sequence ID" value="VDD80751.1"/>
    <property type="molecule type" value="Genomic_DNA"/>
</dbReference>
<evidence type="ECO:0000313" key="12">
    <source>
        <dbReference type="WBParaSite" id="MCU_002493-RB"/>
    </source>
</evidence>
<dbReference type="STRING" id="53468.A0A0R3UHE8"/>
<evidence type="ECO:0000256" key="5">
    <source>
        <dbReference type="ARBA" id="ARBA00023136"/>
    </source>
</evidence>
<dbReference type="InterPro" id="IPR013320">
    <property type="entry name" value="ConA-like_dom_sf"/>
</dbReference>
<dbReference type="InterPro" id="IPR005052">
    <property type="entry name" value="Lectin_leg"/>
</dbReference>
<dbReference type="WBParaSite" id="MCU_002493-RB">
    <property type="protein sequence ID" value="MCU_002493-RB"/>
    <property type="gene ID" value="MCU_002493"/>
</dbReference>
<dbReference type="GO" id="GO:0030134">
    <property type="term" value="C:COPII-coated ER to Golgi transport vesicle"/>
    <property type="evidence" value="ECO:0007669"/>
    <property type="project" value="TreeGrafter"/>
</dbReference>
<gene>
    <name evidence="9" type="ORF">MCOS_LOCUS6754</name>
</gene>
<dbReference type="GO" id="GO:0005789">
    <property type="term" value="C:endoplasmic reticulum membrane"/>
    <property type="evidence" value="ECO:0007669"/>
    <property type="project" value="TreeGrafter"/>
</dbReference>
<proteinExistence type="predicted"/>
<dbReference type="Gene3D" id="2.60.120.200">
    <property type="match status" value="1"/>
</dbReference>
<dbReference type="Pfam" id="PF03388">
    <property type="entry name" value="Lectin_leg-like"/>
    <property type="match status" value="1"/>
</dbReference>
<evidence type="ECO:0000256" key="6">
    <source>
        <dbReference type="SAM" id="Phobius"/>
    </source>
</evidence>
<comment type="subcellular location">
    <subcellularLocation>
        <location evidence="1">Membrane</location>
        <topology evidence="1">Single-pass type I membrane protein</topology>
    </subcellularLocation>
</comment>
<dbReference type="PANTHER" id="PTHR12223">
    <property type="entry name" value="VESICULAR MANNOSE-BINDING LECTIN"/>
    <property type="match status" value="1"/>
</dbReference>
<dbReference type="SUPFAM" id="SSF49899">
    <property type="entry name" value="Concanavalin A-like lectins/glucanases"/>
    <property type="match status" value="1"/>
</dbReference>
<reference evidence="11 12" key="2">
    <citation type="submission" date="2019-11" db="UniProtKB">
        <authorList>
            <consortium name="WormBaseParasite"/>
        </authorList>
    </citation>
    <scope>IDENTIFICATION</scope>
</reference>
<dbReference type="InterPro" id="IPR051136">
    <property type="entry name" value="Intracellular_Lectin-GPT"/>
</dbReference>
<accession>A0A0R3UHE8</accession>
<feature type="transmembrane region" description="Helical" evidence="6">
    <location>
        <begin position="278"/>
        <end position="299"/>
    </location>
</feature>
<dbReference type="WBParaSite" id="MCU_002493-RA">
    <property type="protein sequence ID" value="MCU_002493-RA"/>
    <property type="gene ID" value="MCU_002493"/>
</dbReference>
<keyword evidence="5 6" id="KW-0472">Membrane</keyword>
<feature type="signal peptide" evidence="7">
    <location>
        <begin position="1"/>
        <end position="18"/>
    </location>
</feature>
<dbReference type="OrthoDB" id="270293at2759"/>
<dbReference type="AlphaFoldDB" id="A0A0R3UHE8"/>
<name>A0A0R3UHE8_MESCO</name>
<keyword evidence="4 6" id="KW-1133">Transmembrane helix</keyword>
<sequence>MGTLWYFLCLFLLSVVQGDKFQRRDHSLFPPYTGGWTSYGTTIFTPSVIRLTTDQPGSMAGVSNVYPLLLRDWEIIIDFEVSGSTGSLYGDGFAFWYTEHPIKPGPALGAEVKFRGLGVFFDTYSNHNGEHDHEHPYVSAMVSNGSIAYDHDHDGTQTQLAGCHSPFRNKKHKTKALIQYSRNTLKVSMDIDNQNQWASCFEVGGVHLPTGYYLGVSAATGDLTDTHEIYSLKTYDLGLVYTDEELLEDRSKIEPSADSAEAPRPHVPDVPQRSTWRIVFYVFLFLLLVGCCFVGYVCYVNNQRRKRRLF</sequence>
<evidence type="ECO:0000256" key="1">
    <source>
        <dbReference type="ARBA" id="ARBA00004479"/>
    </source>
</evidence>
<keyword evidence="3 7" id="KW-0732">Signal</keyword>
<dbReference type="GO" id="GO:0005793">
    <property type="term" value="C:endoplasmic reticulum-Golgi intermediate compartment"/>
    <property type="evidence" value="ECO:0007669"/>
    <property type="project" value="TreeGrafter"/>
</dbReference>
<dbReference type="GO" id="GO:0005537">
    <property type="term" value="F:D-mannose binding"/>
    <property type="evidence" value="ECO:0007669"/>
    <property type="project" value="TreeGrafter"/>
</dbReference>
<evidence type="ECO:0000313" key="10">
    <source>
        <dbReference type="Proteomes" id="UP000267029"/>
    </source>
</evidence>
<evidence type="ECO:0000313" key="11">
    <source>
        <dbReference type="WBParaSite" id="MCU_002493-RA"/>
    </source>
</evidence>
<dbReference type="PANTHER" id="PTHR12223:SF45">
    <property type="entry name" value="RE50040P"/>
    <property type="match status" value="1"/>
</dbReference>
<dbReference type="GO" id="GO:0000139">
    <property type="term" value="C:Golgi membrane"/>
    <property type="evidence" value="ECO:0007669"/>
    <property type="project" value="TreeGrafter"/>
</dbReference>
<organism evidence="9 10">
    <name type="scientific">Mesocestoides corti</name>
    <name type="common">Flatworm</name>
    <dbReference type="NCBI Taxonomy" id="53468"/>
    <lineage>
        <taxon>Eukaryota</taxon>
        <taxon>Metazoa</taxon>
        <taxon>Spiralia</taxon>
        <taxon>Lophotrochozoa</taxon>
        <taxon>Platyhelminthes</taxon>
        <taxon>Cestoda</taxon>
        <taxon>Eucestoda</taxon>
        <taxon>Cyclophyllidea</taxon>
        <taxon>Mesocestoididae</taxon>
        <taxon>Mesocestoides</taxon>
    </lineage>
</organism>